<comment type="similarity">
    <text evidence="1">Belongs to the MEMO1 family.</text>
</comment>
<dbReference type="OrthoDB" id="9785549at2"/>
<dbReference type="AlphaFoldDB" id="I4CF73"/>
<evidence type="ECO:0000256" key="1">
    <source>
        <dbReference type="ARBA" id="ARBA00006315"/>
    </source>
</evidence>
<reference evidence="3" key="1">
    <citation type="submission" date="2012-06" db="EMBL/GenBank/DDBJ databases">
        <title>Complete sequence of chromosome of Desulfomonile tiedjei DSM 6799.</title>
        <authorList>
            <person name="Lucas S."/>
            <person name="Copeland A."/>
            <person name="Lapidus A."/>
            <person name="Glavina del Rio T."/>
            <person name="Dalin E."/>
            <person name="Tice H."/>
            <person name="Bruce D."/>
            <person name="Goodwin L."/>
            <person name="Pitluck S."/>
            <person name="Peters L."/>
            <person name="Ovchinnikova G."/>
            <person name="Zeytun A."/>
            <person name="Lu M."/>
            <person name="Kyrpides N."/>
            <person name="Mavromatis K."/>
            <person name="Ivanova N."/>
            <person name="Brettin T."/>
            <person name="Detter J.C."/>
            <person name="Han C."/>
            <person name="Larimer F."/>
            <person name="Land M."/>
            <person name="Hauser L."/>
            <person name="Markowitz V."/>
            <person name="Cheng J.-F."/>
            <person name="Hugenholtz P."/>
            <person name="Woyke T."/>
            <person name="Wu D."/>
            <person name="Spring S."/>
            <person name="Schroeder M."/>
            <person name="Brambilla E."/>
            <person name="Klenk H.-P."/>
            <person name="Eisen J.A."/>
        </authorList>
    </citation>
    <scope>NUCLEOTIDE SEQUENCE [LARGE SCALE GENOMIC DNA]</scope>
    <source>
        <strain evidence="3">ATCC 49306 / DSM 6799 / DCB-1</strain>
    </source>
</reference>
<organism evidence="2 3">
    <name type="scientific">Desulfomonile tiedjei (strain ATCC 49306 / DSM 6799 / DCB-1)</name>
    <dbReference type="NCBI Taxonomy" id="706587"/>
    <lineage>
        <taxon>Bacteria</taxon>
        <taxon>Pseudomonadati</taxon>
        <taxon>Thermodesulfobacteriota</taxon>
        <taxon>Desulfomonilia</taxon>
        <taxon>Desulfomonilales</taxon>
        <taxon>Desulfomonilaceae</taxon>
        <taxon>Desulfomonile</taxon>
    </lineage>
</organism>
<dbReference type="Gene3D" id="3.40.830.10">
    <property type="entry name" value="LigB-like"/>
    <property type="match status" value="1"/>
</dbReference>
<dbReference type="PANTHER" id="PTHR11060">
    <property type="entry name" value="PROTEIN MEMO1"/>
    <property type="match status" value="1"/>
</dbReference>
<dbReference type="RefSeq" id="WP_014813291.1">
    <property type="nucleotide sequence ID" value="NC_018025.1"/>
</dbReference>
<accession>I4CF73</accession>
<dbReference type="eggNOG" id="COG1355">
    <property type="taxonomic scope" value="Bacteria"/>
</dbReference>
<dbReference type="KEGG" id="dti:Desti_5634"/>
<proteinExistence type="inferred from homology"/>
<keyword evidence="2" id="KW-0560">Oxidoreductase</keyword>
<keyword evidence="3" id="KW-1185">Reference proteome</keyword>
<dbReference type="EMBL" id="CP003360">
    <property type="protein sequence ID" value="AFM28214.1"/>
    <property type="molecule type" value="Genomic_DNA"/>
</dbReference>
<gene>
    <name evidence="2" type="ordered locus">Desti_5634</name>
</gene>
<keyword evidence="2" id="KW-0223">Dioxygenase</keyword>
<dbReference type="NCBIfam" id="TIGR04336">
    <property type="entry name" value="AmmeMemoSam_B"/>
    <property type="match status" value="1"/>
</dbReference>
<dbReference type="CDD" id="cd07361">
    <property type="entry name" value="MEMO_like"/>
    <property type="match status" value="1"/>
</dbReference>
<dbReference type="Proteomes" id="UP000006055">
    <property type="component" value="Chromosome"/>
</dbReference>
<dbReference type="HOGENOM" id="CLU_038085_2_0_7"/>
<sequence>MSTRKRALPSGWYPESAEQCRREIEEFLTGFKAPAGSWKGGIAPHAGWYFSGKAAAKVMKTLAESAHPDRIVLFGGHLPSGSPIIYADDEWETPFGMQPLDSHLAKTAVSSGNAVFAGRNFADNTVEIQLPMIRMFFPHIPVIAVHSPATKQAAILAESIHNLLNEKGLSAIYIGSADLTHYGPNYGFSPKGTGASAVTWVREENDRSLIDKALTGDVQGVIDDAFQKHNTCSAGPIASVMASVGFHGIHSGTLLDYYTSHDIMPGTSFVGYSAIVF</sequence>
<dbReference type="GO" id="GO:0051213">
    <property type="term" value="F:dioxygenase activity"/>
    <property type="evidence" value="ECO:0007669"/>
    <property type="project" value="UniProtKB-KW"/>
</dbReference>
<dbReference type="InterPro" id="IPR002737">
    <property type="entry name" value="MEMO1_fam"/>
</dbReference>
<dbReference type="STRING" id="706587.Desti_5634"/>
<dbReference type="PATRIC" id="fig|706587.4.peg.6351"/>
<name>I4CF73_DESTA</name>
<protein>
    <submittedName>
        <fullName evidence="2">Putative dioxygenase</fullName>
    </submittedName>
</protein>
<evidence type="ECO:0000313" key="3">
    <source>
        <dbReference type="Proteomes" id="UP000006055"/>
    </source>
</evidence>
<dbReference type="PANTHER" id="PTHR11060:SF0">
    <property type="entry name" value="PROTEIN MEMO1"/>
    <property type="match status" value="1"/>
</dbReference>
<evidence type="ECO:0000313" key="2">
    <source>
        <dbReference type="EMBL" id="AFM28214.1"/>
    </source>
</evidence>
<dbReference type="Pfam" id="PF01875">
    <property type="entry name" value="Memo"/>
    <property type="match status" value="1"/>
</dbReference>